<proteinExistence type="inferred from homology"/>
<comment type="similarity">
    <text evidence="5">Belongs to the class I-like SAM-binding methyltransferase superfamily. RsmB/NOP family.</text>
</comment>
<organism evidence="7 8">
    <name type="scientific">Kordiimonas pumila</name>
    <dbReference type="NCBI Taxonomy" id="2161677"/>
    <lineage>
        <taxon>Bacteria</taxon>
        <taxon>Pseudomonadati</taxon>
        <taxon>Pseudomonadota</taxon>
        <taxon>Alphaproteobacteria</taxon>
        <taxon>Kordiimonadales</taxon>
        <taxon>Kordiimonadaceae</taxon>
        <taxon>Kordiimonas</taxon>
    </lineage>
</organism>
<dbReference type="InterPro" id="IPR001678">
    <property type="entry name" value="MeTrfase_RsmB-F_NOP2_dom"/>
</dbReference>
<sequence>MLPGARLAAFIELACEIERSIACRARPADLLVNQYFRSRRYAGSKDRKAITAYIYEYLRCRELLVWAQSQLVVQETERLLPLLFLTRYYPDLMELLDGSSQYSPEVLDEVEAELVHKSLDLDWSKAPMEATLNTPIWALHGLLKRFPSSISTEMLAMNMPAFFDIRVNTLKASMNIIYQFKESVQCIEKTNFSSVGVRVKTPLNLGAHDTYKKGQIEVQDEAAQIASALIAPQPGMKIIDLCAGAGGKSLTVSSIMNNSGKIIACDISEHRLAEAKKRAVRGGHSNITTCLLPEDRVQRDDMLAQYKGASDRVFIDSPCTGTGTWRRSPDQRWRFNSDTLAEITEMQRSLLLEGANLVKAGGRLIYMTCSMLPQENEDIVKQFLEGQSCFGWKLLDYRTVWRETDLSDRIPATAALIPETLQLTPAQHETDGFYIAIFQREEG</sequence>
<comment type="caution">
    <text evidence="5">Lacks conserved residue(s) required for the propagation of feature annotation.</text>
</comment>
<dbReference type="GO" id="GO:0008168">
    <property type="term" value="F:methyltransferase activity"/>
    <property type="evidence" value="ECO:0007669"/>
    <property type="project" value="UniProtKB-KW"/>
</dbReference>
<dbReference type="CDD" id="cd02440">
    <property type="entry name" value="AdoMet_MTases"/>
    <property type="match status" value="1"/>
</dbReference>
<dbReference type="RefSeq" id="WP_194212371.1">
    <property type="nucleotide sequence ID" value="NZ_CP061205.1"/>
</dbReference>
<keyword evidence="2 5" id="KW-0808">Transferase</keyword>
<reference evidence="8" key="1">
    <citation type="journal article" date="2019" name="Int. J. Syst. Evol. Microbiol.">
        <title>The Global Catalogue of Microorganisms (GCM) 10K type strain sequencing project: providing services to taxonomists for standard genome sequencing and annotation.</title>
        <authorList>
            <consortium name="The Broad Institute Genomics Platform"/>
            <consortium name="The Broad Institute Genome Sequencing Center for Infectious Disease"/>
            <person name="Wu L."/>
            <person name="Ma J."/>
        </authorList>
    </citation>
    <scope>NUCLEOTIDE SEQUENCE [LARGE SCALE GENOMIC DNA]</scope>
    <source>
        <strain evidence="8">KCTC 62164</strain>
    </source>
</reference>
<dbReference type="Proteomes" id="UP001595444">
    <property type="component" value="Unassembled WGS sequence"/>
</dbReference>
<protein>
    <submittedName>
        <fullName evidence="7">RsmB/NOP family class I SAM-dependent RNA methyltransferase</fullName>
        <ecNumber evidence="7">2.1.1.-</ecNumber>
    </submittedName>
</protein>
<evidence type="ECO:0000259" key="6">
    <source>
        <dbReference type="PROSITE" id="PS51686"/>
    </source>
</evidence>
<dbReference type="PANTHER" id="PTHR22807">
    <property type="entry name" value="NOP2 YEAST -RELATED NOL1/NOP2/FMU SUN DOMAIN-CONTAINING"/>
    <property type="match status" value="1"/>
</dbReference>
<feature type="active site" description="Nucleophile" evidence="5">
    <location>
        <position position="369"/>
    </location>
</feature>
<comment type="caution">
    <text evidence="7">The sequence shown here is derived from an EMBL/GenBank/DDBJ whole genome shotgun (WGS) entry which is preliminary data.</text>
</comment>
<feature type="domain" description="SAM-dependent MTase RsmB/NOP-type" evidence="6">
    <location>
        <begin position="153"/>
        <end position="441"/>
    </location>
</feature>
<evidence type="ECO:0000313" key="7">
    <source>
        <dbReference type="EMBL" id="MFC3050915.1"/>
    </source>
</evidence>
<dbReference type="PANTHER" id="PTHR22807:SF53">
    <property type="entry name" value="RIBOSOMAL RNA SMALL SUBUNIT METHYLTRANSFERASE B-RELATED"/>
    <property type="match status" value="1"/>
</dbReference>
<dbReference type="InterPro" id="IPR049560">
    <property type="entry name" value="MeTrfase_RsmB-F_NOP2_cat"/>
</dbReference>
<dbReference type="PRINTS" id="PR02008">
    <property type="entry name" value="RCMTFAMILY"/>
</dbReference>
<dbReference type="Gene3D" id="3.40.50.150">
    <property type="entry name" value="Vaccinia Virus protein VP39"/>
    <property type="match status" value="1"/>
</dbReference>
<dbReference type="InterPro" id="IPR029063">
    <property type="entry name" value="SAM-dependent_MTases_sf"/>
</dbReference>
<feature type="binding site" evidence="5">
    <location>
        <position position="266"/>
    </location>
    <ligand>
        <name>S-adenosyl-L-methionine</name>
        <dbReference type="ChEBI" id="CHEBI:59789"/>
    </ligand>
</feature>
<dbReference type="PROSITE" id="PS51686">
    <property type="entry name" value="SAM_MT_RSMB_NOP"/>
    <property type="match status" value="1"/>
</dbReference>
<dbReference type="EC" id="2.1.1.-" evidence="7"/>
<evidence type="ECO:0000256" key="5">
    <source>
        <dbReference type="PROSITE-ProRule" id="PRU01023"/>
    </source>
</evidence>
<evidence type="ECO:0000256" key="1">
    <source>
        <dbReference type="ARBA" id="ARBA00022603"/>
    </source>
</evidence>
<name>A0ABV7D1X8_9PROT</name>
<evidence type="ECO:0000256" key="3">
    <source>
        <dbReference type="ARBA" id="ARBA00022691"/>
    </source>
</evidence>
<dbReference type="GO" id="GO:0032259">
    <property type="term" value="P:methylation"/>
    <property type="evidence" value="ECO:0007669"/>
    <property type="project" value="UniProtKB-KW"/>
</dbReference>
<keyword evidence="3 5" id="KW-0949">S-adenosyl-L-methionine</keyword>
<evidence type="ECO:0000256" key="4">
    <source>
        <dbReference type="ARBA" id="ARBA00022884"/>
    </source>
</evidence>
<dbReference type="Pfam" id="PF01189">
    <property type="entry name" value="Methyltr_RsmB-F"/>
    <property type="match status" value="1"/>
</dbReference>
<feature type="binding site" evidence="5">
    <location>
        <position position="316"/>
    </location>
    <ligand>
        <name>S-adenosyl-L-methionine</name>
        <dbReference type="ChEBI" id="CHEBI:59789"/>
    </ligand>
</feature>
<feature type="binding site" evidence="5">
    <location>
        <position position="295"/>
    </location>
    <ligand>
        <name>S-adenosyl-L-methionine</name>
        <dbReference type="ChEBI" id="CHEBI:59789"/>
    </ligand>
</feature>
<dbReference type="SUPFAM" id="SSF53335">
    <property type="entry name" value="S-adenosyl-L-methionine-dependent methyltransferases"/>
    <property type="match status" value="1"/>
</dbReference>
<keyword evidence="8" id="KW-1185">Reference proteome</keyword>
<evidence type="ECO:0000256" key="2">
    <source>
        <dbReference type="ARBA" id="ARBA00022679"/>
    </source>
</evidence>
<dbReference type="InterPro" id="IPR023267">
    <property type="entry name" value="RCMT"/>
</dbReference>
<keyword evidence="4 5" id="KW-0694">RNA-binding</keyword>
<gene>
    <name evidence="7" type="ORF">ACFOKA_03240</name>
</gene>
<accession>A0ABV7D1X8</accession>
<keyword evidence="1 5" id="KW-0489">Methyltransferase</keyword>
<dbReference type="EMBL" id="JBHRSL010000002">
    <property type="protein sequence ID" value="MFC3050915.1"/>
    <property type="molecule type" value="Genomic_DNA"/>
</dbReference>
<evidence type="ECO:0000313" key="8">
    <source>
        <dbReference type="Proteomes" id="UP001595444"/>
    </source>
</evidence>